<sequence>MSTALLFGITGLLLFLLGLVALFGPEGTLRRILAVNISGSGIFLLMISVAYNPGGEPDAVIHALVLTGIVITVSITGFALALAGQAGEDDGSGEDNPAPEPPPARRESGSDGFNLGDAPPP</sequence>
<dbReference type="Proteomes" id="UP000001508">
    <property type="component" value="Chromosome"/>
</dbReference>
<dbReference type="Gene3D" id="1.10.287.3510">
    <property type="match status" value="1"/>
</dbReference>
<reference evidence="8" key="1">
    <citation type="submission" date="2010-02" db="EMBL/GenBank/DDBJ databases">
        <title>Complete sequence of Desulfurivibrio alkaliphilus AHT2.</title>
        <authorList>
            <consortium name="US DOE Joint Genome Institute"/>
            <person name="Pitluck S."/>
            <person name="Chertkov O."/>
            <person name="Detter J.C."/>
            <person name="Han C."/>
            <person name="Tapia R."/>
            <person name="Larimer F."/>
            <person name="Land M."/>
            <person name="Hauser L."/>
            <person name="Kyrpides N."/>
            <person name="Mikhailova N."/>
            <person name="Sorokin D.Y."/>
            <person name="Muyzer G."/>
            <person name="Woyke T."/>
        </authorList>
    </citation>
    <scope>NUCLEOTIDE SEQUENCE [LARGE SCALE GENOMIC DNA]</scope>
    <source>
        <strain evidence="8">DSM 19089 / UNIQEM U267 / AHT2</strain>
    </source>
</reference>
<organism evidence="7 8">
    <name type="scientific">Desulfurivibrio alkaliphilus (strain DSM 19089 / UNIQEM U267 / AHT2)</name>
    <dbReference type="NCBI Taxonomy" id="589865"/>
    <lineage>
        <taxon>Bacteria</taxon>
        <taxon>Pseudomonadati</taxon>
        <taxon>Thermodesulfobacteriota</taxon>
        <taxon>Desulfobulbia</taxon>
        <taxon>Desulfobulbales</taxon>
        <taxon>Desulfobulbaceae</taxon>
        <taxon>Desulfurivibrio</taxon>
    </lineage>
</organism>
<dbReference type="Pfam" id="PF00420">
    <property type="entry name" value="Oxidored_q2"/>
    <property type="match status" value="1"/>
</dbReference>
<evidence type="ECO:0000256" key="4">
    <source>
        <dbReference type="ARBA" id="ARBA00023136"/>
    </source>
</evidence>
<dbReference type="RefSeq" id="WP_013164537.1">
    <property type="nucleotide sequence ID" value="NC_014216.1"/>
</dbReference>
<evidence type="ECO:0008006" key="9">
    <source>
        <dbReference type="Google" id="ProtNLM"/>
    </source>
</evidence>
<accession>D6Z736</accession>
<dbReference type="eggNOG" id="COG1006">
    <property type="taxonomic scope" value="Bacteria"/>
</dbReference>
<keyword evidence="4 6" id="KW-0472">Membrane</keyword>
<name>D6Z736_DESAT</name>
<evidence type="ECO:0000256" key="5">
    <source>
        <dbReference type="SAM" id="MobiDB-lite"/>
    </source>
</evidence>
<proteinExistence type="predicted"/>
<evidence type="ECO:0000256" key="6">
    <source>
        <dbReference type="SAM" id="Phobius"/>
    </source>
</evidence>
<dbReference type="AlphaFoldDB" id="D6Z736"/>
<feature type="region of interest" description="Disordered" evidence="5">
    <location>
        <begin position="85"/>
        <end position="121"/>
    </location>
</feature>
<dbReference type="EMBL" id="CP001940">
    <property type="protein sequence ID" value="ADH87023.1"/>
    <property type="molecule type" value="Genomic_DNA"/>
</dbReference>
<evidence type="ECO:0000313" key="7">
    <source>
        <dbReference type="EMBL" id="ADH87023.1"/>
    </source>
</evidence>
<dbReference type="STRING" id="589865.DaAHT2_2358"/>
<evidence type="ECO:0000256" key="2">
    <source>
        <dbReference type="ARBA" id="ARBA00022692"/>
    </source>
</evidence>
<feature type="transmembrane region" description="Helical" evidence="6">
    <location>
        <begin position="32"/>
        <end position="53"/>
    </location>
</feature>
<evidence type="ECO:0000313" key="8">
    <source>
        <dbReference type="Proteomes" id="UP000001508"/>
    </source>
</evidence>
<dbReference type="OrthoDB" id="9799219at2"/>
<dbReference type="GO" id="GO:0016020">
    <property type="term" value="C:membrane"/>
    <property type="evidence" value="ECO:0007669"/>
    <property type="project" value="UniProtKB-SubCell"/>
</dbReference>
<evidence type="ECO:0000256" key="3">
    <source>
        <dbReference type="ARBA" id="ARBA00022989"/>
    </source>
</evidence>
<dbReference type="KEGG" id="dak:DaAHT2_2358"/>
<dbReference type="InParanoid" id="D6Z736"/>
<gene>
    <name evidence="7" type="ordered locus">DaAHT2_2358</name>
</gene>
<evidence type="ECO:0000256" key="1">
    <source>
        <dbReference type="ARBA" id="ARBA00004141"/>
    </source>
</evidence>
<dbReference type="InterPro" id="IPR039428">
    <property type="entry name" value="NUOK/Mnh_C1-like"/>
</dbReference>
<feature type="transmembrane region" description="Helical" evidence="6">
    <location>
        <begin position="59"/>
        <end position="83"/>
    </location>
</feature>
<keyword evidence="2 6" id="KW-0812">Transmembrane</keyword>
<keyword evidence="3 6" id="KW-1133">Transmembrane helix</keyword>
<keyword evidence="8" id="KW-1185">Reference proteome</keyword>
<dbReference type="HOGENOM" id="CLU_082058_4_0_7"/>
<feature type="transmembrane region" description="Helical" evidence="6">
    <location>
        <begin position="6"/>
        <end position="25"/>
    </location>
</feature>
<comment type="subcellular location">
    <subcellularLocation>
        <location evidence="1">Membrane</location>
        <topology evidence="1">Multi-pass membrane protein</topology>
    </subcellularLocation>
</comment>
<protein>
    <recommendedName>
        <fullName evidence="9">NADH-ubiquinone oxidoreductase chain 4L</fullName>
    </recommendedName>
</protein>